<dbReference type="Gene3D" id="3.30.420.10">
    <property type="entry name" value="Ribonuclease H-like superfamily/Ribonuclease H"/>
    <property type="match status" value="1"/>
</dbReference>
<gene>
    <name evidence="2" type="ORF">QE152_g26802</name>
</gene>
<keyword evidence="3" id="KW-1185">Reference proteome</keyword>
<evidence type="ECO:0000313" key="3">
    <source>
        <dbReference type="Proteomes" id="UP001458880"/>
    </source>
</evidence>
<dbReference type="GO" id="GO:0004519">
    <property type="term" value="F:endonuclease activity"/>
    <property type="evidence" value="ECO:0007669"/>
    <property type="project" value="UniProtKB-KW"/>
</dbReference>
<dbReference type="InterPro" id="IPR004875">
    <property type="entry name" value="DDE_SF_endonuclease_dom"/>
</dbReference>
<sequence>MIFPRVHFKEFMTYGAPPGTLGLATKRGRMNTDCFIQVVRHFIKHTNSSKSNPSLLILDNHESHLSIEAIAACKDNGVTMLTIPPHCTNKLQPLDVGLLKPFQTFYNAALDVWMMNHS</sequence>
<dbReference type="EMBL" id="JASPKY010000317">
    <property type="protein sequence ID" value="KAK9709078.1"/>
    <property type="molecule type" value="Genomic_DNA"/>
</dbReference>
<dbReference type="AlphaFoldDB" id="A0AAW1JWE8"/>
<evidence type="ECO:0000313" key="2">
    <source>
        <dbReference type="EMBL" id="KAK9709078.1"/>
    </source>
</evidence>
<feature type="domain" description="DDE-1" evidence="1">
    <location>
        <begin position="24"/>
        <end position="116"/>
    </location>
</feature>
<dbReference type="Proteomes" id="UP001458880">
    <property type="component" value="Unassembled WGS sequence"/>
</dbReference>
<keyword evidence="2" id="KW-0540">Nuclease</keyword>
<organism evidence="2 3">
    <name type="scientific">Popillia japonica</name>
    <name type="common">Japanese beetle</name>
    <dbReference type="NCBI Taxonomy" id="7064"/>
    <lineage>
        <taxon>Eukaryota</taxon>
        <taxon>Metazoa</taxon>
        <taxon>Ecdysozoa</taxon>
        <taxon>Arthropoda</taxon>
        <taxon>Hexapoda</taxon>
        <taxon>Insecta</taxon>
        <taxon>Pterygota</taxon>
        <taxon>Neoptera</taxon>
        <taxon>Endopterygota</taxon>
        <taxon>Coleoptera</taxon>
        <taxon>Polyphaga</taxon>
        <taxon>Scarabaeiformia</taxon>
        <taxon>Scarabaeidae</taxon>
        <taxon>Rutelinae</taxon>
        <taxon>Popillia</taxon>
    </lineage>
</organism>
<evidence type="ECO:0000259" key="1">
    <source>
        <dbReference type="Pfam" id="PF03184"/>
    </source>
</evidence>
<name>A0AAW1JWE8_POPJA</name>
<keyword evidence="2" id="KW-0378">Hydrolase</keyword>
<dbReference type="InterPro" id="IPR036397">
    <property type="entry name" value="RNaseH_sf"/>
</dbReference>
<keyword evidence="2" id="KW-0255">Endonuclease</keyword>
<reference evidence="2 3" key="1">
    <citation type="journal article" date="2024" name="BMC Genomics">
        <title>De novo assembly and annotation of Popillia japonica's genome with initial clues to its potential as an invasive pest.</title>
        <authorList>
            <person name="Cucini C."/>
            <person name="Boschi S."/>
            <person name="Funari R."/>
            <person name="Cardaioli E."/>
            <person name="Iannotti N."/>
            <person name="Marturano G."/>
            <person name="Paoli F."/>
            <person name="Bruttini M."/>
            <person name="Carapelli A."/>
            <person name="Frati F."/>
            <person name="Nardi F."/>
        </authorList>
    </citation>
    <scope>NUCLEOTIDE SEQUENCE [LARGE SCALE GENOMIC DNA]</scope>
    <source>
        <strain evidence="2">DMR45628</strain>
    </source>
</reference>
<protein>
    <submittedName>
        <fullName evidence="2">DDE superfamily endonuclease</fullName>
    </submittedName>
</protein>
<dbReference type="Pfam" id="PF03184">
    <property type="entry name" value="DDE_1"/>
    <property type="match status" value="1"/>
</dbReference>
<accession>A0AAW1JWE8</accession>
<dbReference type="GO" id="GO:0003676">
    <property type="term" value="F:nucleic acid binding"/>
    <property type="evidence" value="ECO:0007669"/>
    <property type="project" value="InterPro"/>
</dbReference>
<comment type="caution">
    <text evidence="2">The sequence shown here is derived from an EMBL/GenBank/DDBJ whole genome shotgun (WGS) entry which is preliminary data.</text>
</comment>
<proteinExistence type="predicted"/>